<dbReference type="PROSITE" id="PS51918">
    <property type="entry name" value="RADICAL_SAM"/>
    <property type="match status" value="1"/>
</dbReference>
<keyword evidence="6" id="KW-0479">Metal-binding</keyword>
<dbReference type="SUPFAM" id="SSF53146">
    <property type="entry name" value="Nitrogenase accessory factor-like"/>
    <property type="match status" value="1"/>
</dbReference>
<evidence type="ECO:0000256" key="4">
    <source>
        <dbReference type="ARBA" id="ARBA00022485"/>
    </source>
</evidence>
<evidence type="ECO:0000256" key="1">
    <source>
        <dbReference type="ARBA" id="ARBA00001966"/>
    </source>
</evidence>
<dbReference type="InterPro" id="IPR003731">
    <property type="entry name" value="Di-Nase_FeMo-co_biosynth"/>
</dbReference>
<evidence type="ECO:0000313" key="13">
    <source>
        <dbReference type="Proteomes" id="UP000192906"/>
    </source>
</evidence>
<dbReference type="GO" id="GO:0051539">
    <property type="term" value="F:4 iron, 4 sulfur cluster binding"/>
    <property type="evidence" value="ECO:0007669"/>
    <property type="project" value="UniProtKB-KW"/>
</dbReference>
<evidence type="ECO:0000256" key="5">
    <source>
        <dbReference type="ARBA" id="ARBA00022691"/>
    </source>
</evidence>
<evidence type="ECO:0000256" key="9">
    <source>
        <dbReference type="ARBA" id="ARBA00023231"/>
    </source>
</evidence>
<dbReference type="Proteomes" id="UP000192906">
    <property type="component" value="Unassembled WGS sequence"/>
</dbReference>
<organism evidence="12 13">
    <name type="scientific">Desulfovibrio gilichinskyi</name>
    <dbReference type="NCBI Taxonomy" id="1519643"/>
    <lineage>
        <taxon>Bacteria</taxon>
        <taxon>Pseudomonadati</taxon>
        <taxon>Thermodesulfobacteriota</taxon>
        <taxon>Desulfovibrionia</taxon>
        <taxon>Desulfovibrionales</taxon>
        <taxon>Desulfovibrionaceae</taxon>
        <taxon>Desulfovibrio</taxon>
    </lineage>
</organism>
<evidence type="ECO:0000256" key="10">
    <source>
        <dbReference type="ARBA" id="ARBA00023239"/>
    </source>
</evidence>
<evidence type="ECO:0000256" key="2">
    <source>
        <dbReference type="ARBA" id="ARBA00005155"/>
    </source>
</evidence>
<keyword evidence="10" id="KW-0456">Lyase</keyword>
<comment type="pathway">
    <text evidence="2">Cofactor biosynthesis; Fe-Mo cofactor biosynthesis.</text>
</comment>
<keyword evidence="13" id="KW-1185">Reference proteome</keyword>
<dbReference type="GO" id="GO:0016829">
    <property type="term" value="F:lyase activity"/>
    <property type="evidence" value="ECO:0007669"/>
    <property type="project" value="UniProtKB-KW"/>
</dbReference>
<evidence type="ECO:0000256" key="7">
    <source>
        <dbReference type="ARBA" id="ARBA00023004"/>
    </source>
</evidence>
<keyword evidence="5" id="KW-0949">S-adenosyl-L-methionine</keyword>
<proteinExistence type="inferred from homology"/>
<reference evidence="13" key="1">
    <citation type="submission" date="2017-04" db="EMBL/GenBank/DDBJ databases">
        <authorList>
            <person name="Varghese N."/>
            <person name="Submissions S."/>
        </authorList>
    </citation>
    <scope>NUCLEOTIDE SEQUENCE [LARGE SCALE GENOMIC DNA]</scope>
    <source>
        <strain evidence="13">K3S</strain>
    </source>
</reference>
<keyword evidence="9" id="KW-0535">Nitrogen fixation</keyword>
<name>A0A1X7CIG8_9BACT</name>
<evidence type="ECO:0000313" key="12">
    <source>
        <dbReference type="EMBL" id="SME97272.1"/>
    </source>
</evidence>
<comment type="cofactor">
    <cofactor evidence="1">
        <name>[4Fe-4S] cluster</name>
        <dbReference type="ChEBI" id="CHEBI:49883"/>
    </cofactor>
</comment>
<dbReference type="PANTHER" id="PTHR43787:SF13">
    <property type="entry name" value="FEMO COFACTOR BIOSYNTHESIS PROTEIN NIFB"/>
    <property type="match status" value="1"/>
</dbReference>
<dbReference type="InterPro" id="IPR013785">
    <property type="entry name" value="Aldolase_TIM"/>
</dbReference>
<comment type="similarity">
    <text evidence="3">Belongs to the radical SAM superfamily. NifB family.</text>
</comment>
<dbReference type="Pfam" id="PF04055">
    <property type="entry name" value="Radical_SAM"/>
    <property type="match status" value="1"/>
</dbReference>
<keyword evidence="7" id="KW-0408">Iron</keyword>
<feature type="domain" description="Radical SAM core" evidence="11">
    <location>
        <begin position="1"/>
        <end position="248"/>
    </location>
</feature>
<dbReference type="SUPFAM" id="SSF102114">
    <property type="entry name" value="Radical SAM enzymes"/>
    <property type="match status" value="1"/>
</dbReference>
<dbReference type="Gene3D" id="3.30.420.130">
    <property type="entry name" value="Dinitrogenase iron-molybdenum cofactor biosynthesis domain"/>
    <property type="match status" value="1"/>
</dbReference>
<keyword evidence="8" id="KW-0411">Iron-sulfur</keyword>
<gene>
    <name evidence="12" type="ORF">SAMN06295933_0944</name>
</gene>
<evidence type="ECO:0000256" key="3">
    <source>
        <dbReference type="ARBA" id="ARBA00006804"/>
    </source>
</evidence>
<dbReference type="EMBL" id="FWZU01000001">
    <property type="protein sequence ID" value="SME97272.1"/>
    <property type="molecule type" value="Genomic_DNA"/>
</dbReference>
<dbReference type="STRING" id="1519643.SAMN06295933_0944"/>
<dbReference type="Gene3D" id="3.20.20.70">
    <property type="entry name" value="Aldolase class I"/>
    <property type="match status" value="1"/>
</dbReference>
<evidence type="ECO:0000256" key="8">
    <source>
        <dbReference type="ARBA" id="ARBA00023014"/>
    </source>
</evidence>
<dbReference type="InterPro" id="IPR058240">
    <property type="entry name" value="rSAM_sf"/>
</dbReference>
<dbReference type="InterPro" id="IPR007197">
    <property type="entry name" value="rSAM"/>
</dbReference>
<keyword evidence="4" id="KW-0004">4Fe-4S</keyword>
<protein>
    <submittedName>
        <fullName evidence="12">Nitrogen fixation protein NifB</fullName>
    </submittedName>
</protein>
<accession>A0A1X7CIG8</accession>
<dbReference type="PANTHER" id="PTHR43787">
    <property type="entry name" value="FEMO COFACTOR BIOSYNTHESIS PROTEIN NIFB-RELATED"/>
    <property type="match status" value="1"/>
</dbReference>
<dbReference type="GO" id="GO:0046872">
    <property type="term" value="F:metal ion binding"/>
    <property type="evidence" value="ECO:0007669"/>
    <property type="project" value="UniProtKB-KW"/>
</dbReference>
<dbReference type="AlphaFoldDB" id="A0A1X7CIG8"/>
<dbReference type="RefSeq" id="WP_085099004.1">
    <property type="nucleotide sequence ID" value="NZ_FWZU01000001.1"/>
</dbReference>
<dbReference type="UniPathway" id="UPA00782"/>
<dbReference type="Pfam" id="PF02579">
    <property type="entry name" value="Nitro_FeMo-Co"/>
    <property type="match status" value="1"/>
</dbReference>
<evidence type="ECO:0000256" key="6">
    <source>
        <dbReference type="ARBA" id="ARBA00022723"/>
    </source>
</evidence>
<dbReference type="OrthoDB" id="9785734at2"/>
<sequence length="381" mass="40699">MTESSSTYSSHPCFGSAARKTVDRIHLPVAPRANSRIKYSSMQIMQEAIQPEAALAWLDDVIAEGRKIDVVGITGPGDPLVLPDLTFRTLELVKAKYPSMSLCVTTLGIGAANHAETLAKIGVSHVTLLVDAVSRSVIEELYAWIRPSKKNVPLEDASSILLSEQSAAVKALKAAGITVKINTTVYPSNADHVGEIAETMKALGADIMAIIPFIPKDDEQEILLKKTDSITMAAARDLAARHMELMPEWEECGAAVKTETTSLLPKPTKSRPNVAAVSSNGMEVDMHLGHAEKILIYGPRDDGLACLLETRTAPKAGGGTARWEELAGTLSDCFIILAASAGDSPKQILSRHGLYVAVTDGEIEGTVDSLYGGGKKKKCKK</sequence>
<evidence type="ECO:0000259" key="11">
    <source>
        <dbReference type="PROSITE" id="PS51918"/>
    </source>
</evidence>
<dbReference type="InterPro" id="IPR036105">
    <property type="entry name" value="DiNase_FeMo-co_biosyn_sf"/>
</dbReference>